<evidence type="ECO:0000256" key="1">
    <source>
        <dbReference type="SAM" id="MobiDB-lite"/>
    </source>
</evidence>
<sequence>MQLNIPANDHGQIRVFATELPLPPEVTGKSPKGIRGLFGTNLDVTYVDVVCIDDLGDMSLSDYIASGYDMQPDAVDKAAVDAITGYAILLLSRATGGQEVTLSLAPDLRHVTTYSPTIRMTPPTELPSEGAEGVITPKPTKAPKSDARIGGMVATAALIVMFLIVAMMIWIAG</sequence>
<organism evidence="3 4">
    <name type="scientific">Yoonia maritima</name>
    <dbReference type="NCBI Taxonomy" id="1435347"/>
    <lineage>
        <taxon>Bacteria</taxon>
        <taxon>Pseudomonadati</taxon>
        <taxon>Pseudomonadota</taxon>
        <taxon>Alphaproteobacteria</taxon>
        <taxon>Rhodobacterales</taxon>
        <taxon>Paracoccaceae</taxon>
        <taxon>Yoonia</taxon>
    </lineage>
</organism>
<reference evidence="3 4" key="1">
    <citation type="submission" date="2018-03" db="EMBL/GenBank/DDBJ databases">
        <title>Genomic Encyclopedia of Archaeal and Bacterial Type Strains, Phase II (KMG-II): from individual species to whole genera.</title>
        <authorList>
            <person name="Goeker M."/>
        </authorList>
    </citation>
    <scope>NUCLEOTIDE SEQUENCE [LARGE SCALE GENOMIC DNA]</scope>
    <source>
        <strain evidence="3 4">DSM 101533</strain>
    </source>
</reference>
<evidence type="ECO:0000313" key="3">
    <source>
        <dbReference type="EMBL" id="PRY74813.1"/>
    </source>
</evidence>
<keyword evidence="2" id="KW-1133">Transmembrane helix</keyword>
<feature type="region of interest" description="Disordered" evidence="1">
    <location>
        <begin position="117"/>
        <end position="142"/>
    </location>
</feature>
<dbReference type="OrthoDB" id="7875742at2"/>
<gene>
    <name evidence="3" type="ORF">CLV80_11554</name>
</gene>
<keyword evidence="4" id="KW-1185">Reference proteome</keyword>
<keyword evidence="2" id="KW-0812">Transmembrane</keyword>
<dbReference type="RefSeq" id="WP_106359149.1">
    <property type="nucleotide sequence ID" value="NZ_PVTP01000015.1"/>
</dbReference>
<dbReference type="AlphaFoldDB" id="A0A2T0VU65"/>
<proteinExistence type="predicted"/>
<dbReference type="EMBL" id="PVTP01000015">
    <property type="protein sequence ID" value="PRY74813.1"/>
    <property type="molecule type" value="Genomic_DNA"/>
</dbReference>
<dbReference type="Proteomes" id="UP000238007">
    <property type="component" value="Unassembled WGS sequence"/>
</dbReference>
<keyword evidence="2" id="KW-0472">Membrane</keyword>
<evidence type="ECO:0000313" key="4">
    <source>
        <dbReference type="Proteomes" id="UP000238007"/>
    </source>
</evidence>
<feature type="transmembrane region" description="Helical" evidence="2">
    <location>
        <begin position="149"/>
        <end position="172"/>
    </location>
</feature>
<protein>
    <submittedName>
        <fullName evidence="3">Uncharacterized protein</fullName>
    </submittedName>
</protein>
<evidence type="ECO:0000256" key="2">
    <source>
        <dbReference type="SAM" id="Phobius"/>
    </source>
</evidence>
<comment type="caution">
    <text evidence="3">The sequence shown here is derived from an EMBL/GenBank/DDBJ whole genome shotgun (WGS) entry which is preliminary data.</text>
</comment>
<name>A0A2T0VU65_9RHOB</name>
<accession>A0A2T0VU65</accession>